<dbReference type="PANTHER" id="PTHR13493:SF3">
    <property type="entry name" value="RRNA N6-ADENOSINE-METHYLTRANSFERASE ZCCHC4"/>
    <property type="match status" value="1"/>
</dbReference>
<dbReference type="Pfam" id="PF10237">
    <property type="entry name" value="N6-adenineMlase"/>
    <property type="match status" value="1"/>
</dbReference>
<keyword evidence="5" id="KW-0479">Metal-binding</keyword>
<dbReference type="PROSITE" id="PS50216">
    <property type="entry name" value="DHHC"/>
    <property type="match status" value="1"/>
</dbReference>
<keyword evidence="3" id="KW-0489">Methyltransferase</keyword>
<accession>A0A7J7IVK4</accession>
<name>A0A7J7IVK4_BUGNE</name>
<evidence type="ECO:0000256" key="3">
    <source>
        <dbReference type="ARBA" id="ARBA00022603"/>
    </source>
</evidence>
<dbReference type="AlphaFoldDB" id="A0A7J7IVK4"/>
<evidence type="ECO:0000256" key="4">
    <source>
        <dbReference type="ARBA" id="ARBA00022679"/>
    </source>
</evidence>
<dbReference type="GO" id="GO:0008988">
    <property type="term" value="F:rRNA (adenine-N6-)-methyltransferase activity"/>
    <property type="evidence" value="ECO:0007669"/>
    <property type="project" value="InterPro"/>
</dbReference>
<dbReference type="EMBL" id="VXIV02003376">
    <property type="protein sequence ID" value="KAF6017586.1"/>
    <property type="molecule type" value="Genomic_DNA"/>
</dbReference>
<evidence type="ECO:0000256" key="6">
    <source>
        <dbReference type="SAM" id="MobiDB-lite"/>
    </source>
</evidence>
<dbReference type="PANTHER" id="PTHR13493">
    <property type="entry name" value="ZINC FINGER CCHC DOMAIN-CONTAINING"/>
    <property type="match status" value="1"/>
</dbReference>
<keyword evidence="5" id="KW-0863">Zinc-finger</keyword>
<dbReference type="InterPro" id="IPR041370">
    <property type="entry name" value="Mlase_EEF1AKMT1/ZCCHC4"/>
</dbReference>
<dbReference type="Proteomes" id="UP000593567">
    <property type="component" value="Unassembled WGS sequence"/>
</dbReference>
<dbReference type="GO" id="GO:0005737">
    <property type="term" value="C:cytoplasm"/>
    <property type="evidence" value="ECO:0007669"/>
    <property type="project" value="UniProtKB-SubCell"/>
</dbReference>
<evidence type="ECO:0000256" key="5">
    <source>
        <dbReference type="PROSITE-ProRule" id="PRU00965"/>
    </source>
</evidence>
<evidence type="ECO:0000256" key="1">
    <source>
        <dbReference type="ARBA" id="ARBA00004496"/>
    </source>
</evidence>
<gene>
    <name evidence="8" type="ORF">EB796_024118</name>
</gene>
<keyword evidence="2" id="KW-0963">Cytoplasm</keyword>
<dbReference type="InterPro" id="IPR017921">
    <property type="entry name" value="Znf_CTCHY"/>
</dbReference>
<proteinExistence type="predicted"/>
<comment type="caution">
    <text evidence="8">The sequence shown here is derived from an EMBL/GenBank/DDBJ whole genome shotgun (WGS) entry which is preliminary data.</text>
</comment>
<dbReference type="GO" id="GO:0005730">
    <property type="term" value="C:nucleolus"/>
    <property type="evidence" value="ECO:0007669"/>
    <property type="project" value="TreeGrafter"/>
</dbReference>
<feature type="domain" description="CTCHY-type" evidence="7">
    <location>
        <begin position="337"/>
        <end position="398"/>
    </location>
</feature>
<evidence type="ECO:0000256" key="2">
    <source>
        <dbReference type="ARBA" id="ARBA00022490"/>
    </source>
</evidence>
<evidence type="ECO:0000259" key="7">
    <source>
        <dbReference type="PROSITE" id="PS51270"/>
    </source>
</evidence>
<reference evidence="8" key="1">
    <citation type="submission" date="2020-06" db="EMBL/GenBank/DDBJ databases">
        <title>Draft genome of Bugula neritina, a colonial animal packing powerful symbionts and potential medicines.</title>
        <authorList>
            <person name="Rayko M."/>
        </authorList>
    </citation>
    <scope>NUCLEOTIDE SEQUENCE [LARGE SCALE GENOMIC DNA]</scope>
    <source>
        <strain evidence="8">Kwan_BN1</strain>
    </source>
</reference>
<keyword evidence="9" id="KW-1185">Reference proteome</keyword>
<organism evidence="8 9">
    <name type="scientific">Bugula neritina</name>
    <name type="common">Brown bryozoan</name>
    <name type="synonym">Sertularia neritina</name>
    <dbReference type="NCBI Taxonomy" id="10212"/>
    <lineage>
        <taxon>Eukaryota</taxon>
        <taxon>Metazoa</taxon>
        <taxon>Spiralia</taxon>
        <taxon>Lophotrochozoa</taxon>
        <taxon>Bryozoa</taxon>
        <taxon>Gymnolaemata</taxon>
        <taxon>Cheilostomatida</taxon>
        <taxon>Flustrina</taxon>
        <taxon>Buguloidea</taxon>
        <taxon>Bugulidae</taxon>
        <taxon>Bugula</taxon>
    </lineage>
</organism>
<keyword evidence="5" id="KW-0862">Zinc</keyword>
<dbReference type="GO" id="GO:0008270">
    <property type="term" value="F:zinc ion binding"/>
    <property type="evidence" value="ECO:0007669"/>
    <property type="project" value="UniProtKB-KW"/>
</dbReference>
<keyword evidence="4" id="KW-0808">Transferase</keyword>
<dbReference type="PROSITE" id="PS51270">
    <property type="entry name" value="ZF_CTCHY"/>
    <property type="match status" value="1"/>
</dbReference>
<dbReference type="OrthoDB" id="431817at2759"/>
<evidence type="ECO:0000313" key="9">
    <source>
        <dbReference type="Proteomes" id="UP000593567"/>
    </source>
</evidence>
<comment type="subcellular location">
    <subcellularLocation>
        <location evidence="1">Cytoplasm</location>
    </subcellularLocation>
</comment>
<evidence type="ECO:0000313" key="8">
    <source>
        <dbReference type="EMBL" id="KAF6017586.1"/>
    </source>
</evidence>
<feature type="region of interest" description="Disordered" evidence="6">
    <location>
        <begin position="416"/>
        <end position="442"/>
    </location>
</feature>
<protein>
    <submittedName>
        <fullName evidence="8">ZCCHC4</fullName>
    </submittedName>
</protein>
<dbReference type="InterPro" id="IPR039846">
    <property type="entry name" value="ZCCHC4"/>
</dbReference>
<sequence length="442" mass="51162">MQQSDVGYELCEQDGEDVPYCPHGPTLLFSRKSNKGDAIDKFYACAAYRKRKDCNFYQKFGPKESEEKQALRKKIYLNFNSSNRLYRNIMEDSIHKERIKFCLICGVVIPNKLCADNSHTAQYKFLSATDLKYPSRFLTPKESNASNAQYFFSPDVIDFISSTILTLHFDKVLCIGTPSIHEHIKHSGKHKSVSTFLLDLDVRMRQFHKDYAHYNMFNHHFYEAAEEERFYQFMASSKSLLIIIDPPYGGLVQALSVTLKKIVSTSSCKSVSRLLFFPYFMEPQVEKHLPSLAMSDYKVNYSNHSGYKAGVSEHSKGSPARIYTDIPLKRFVLPQEHGYKFCEVCLKYISKENQHCYQCGSCTTKHGSQYHHCETCKRCVKPSRVHCLQCNQCEMESHTCHSTETKQAGILLKRKQMSKRKHSYNTAGHKKESWNVKKRHKT</sequence>